<dbReference type="STRING" id="38302.SAMN04488535_0233"/>
<name>A0A1G9LMV2_9CORY</name>
<evidence type="ECO:0008006" key="3">
    <source>
        <dbReference type="Google" id="ProtNLM"/>
    </source>
</evidence>
<organism evidence="1 2">
    <name type="scientific">Corynebacterium mycetoides</name>
    <dbReference type="NCBI Taxonomy" id="38302"/>
    <lineage>
        <taxon>Bacteria</taxon>
        <taxon>Bacillati</taxon>
        <taxon>Actinomycetota</taxon>
        <taxon>Actinomycetes</taxon>
        <taxon>Mycobacteriales</taxon>
        <taxon>Corynebacteriaceae</taxon>
        <taxon>Corynebacterium</taxon>
    </lineage>
</organism>
<keyword evidence="2" id="KW-1185">Reference proteome</keyword>
<protein>
    <recommendedName>
        <fullName evidence="3">Glycolipid-binding</fullName>
    </recommendedName>
</protein>
<dbReference type="Pfam" id="PF06475">
    <property type="entry name" value="Glycolipid_bind"/>
    <property type="match status" value="1"/>
</dbReference>
<evidence type="ECO:0000313" key="1">
    <source>
        <dbReference type="EMBL" id="SDL63329.1"/>
    </source>
</evidence>
<accession>A0A1G9LMV2</accession>
<evidence type="ECO:0000313" key="2">
    <source>
        <dbReference type="Proteomes" id="UP000199350"/>
    </source>
</evidence>
<reference evidence="2" key="1">
    <citation type="submission" date="2016-10" db="EMBL/GenBank/DDBJ databases">
        <authorList>
            <person name="Varghese N."/>
            <person name="Submissions S."/>
        </authorList>
    </citation>
    <scope>NUCLEOTIDE SEQUENCE [LARGE SCALE GENOMIC DNA]</scope>
    <source>
        <strain evidence="2">DSM 20632</strain>
    </source>
</reference>
<gene>
    <name evidence="1" type="ORF">SAMN04488535_0233</name>
</gene>
<dbReference type="SUPFAM" id="SSF159275">
    <property type="entry name" value="PA1994-like"/>
    <property type="match status" value="1"/>
</dbReference>
<dbReference type="AlphaFoldDB" id="A0A1G9LMV2"/>
<sequence length="236" mass="25726">MPASVASVPRKTAEPATLFSGPVAVDYPLSHARSLDRLTTMERSYGWVHIDNPVIQNEATVRLHGAGLSATGVQYGEGYQATWALEATENWATQNVTVNVEGDGWERSLKLVRSEQGVWSSQTKEEGTPPTNLPSPGIVRSADLEDALDCDLGLCPLTNTMPIRRLGLLEAQVPKTQLIMAWIDMPSLEVIASDQYYSSIDSKTVRYASGTRGVDVELEVDSDGVVVHYPDLAQRV</sequence>
<dbReference type="InterPro" id="IPR009467">
    <property type="entry name" value="Glycolipid-bd_prot_put"/>
</dbReference>
<proteinExistence type="predicted"/>
<dbReference type="EMBL" id="LT629700">
    <property type="protein sequence ID" value="SDL63329.1"/>
    <property type="molecule type" value="Genomic_DNA"/>
</dbReference>
<dbReference type="Proteomes" id="UP000199350">
    <property type="component" value="Chromosome I"/>
</dbReference>